<dbReference type="InterPro" id="IPR037069">
    <property type="entry name" value="AcylCoA_DH/ox_N_sf"/>
</dbReference>
<dbReference type="Gene3D" id="2.40.110.10">
    <property type="entry name" value="Butyryl-CoA Dehydrogenase, subunit A, domain 2"/>
    <property type="match status" value="1"/>
</dbReference>
<feature type="domain" description="Acyl-CoA dehydrogenase/oxidase C-terminal" evidence="6">
    <location>
        <begin position="235"/>
        <end position="400"/>
    </location>
</feature>
<evidence type="ECO:0000256" key="2">
    <source>
        <dbReference type="ARBA" id="ARBA00009347"/>
    </source>
</evidence>
<proteinExistence type="inferred from homology"/>
<dbReference type="SUPFAM" id="SSF56645">
    <property type="entry name" value="Acyl-CoA dehydrogenase NM domain-like"/>
    <property type="match status" value="1"/>
</dbReference>
<dbReference type="Gene3D" id="1.20.140.10">
    <property type="entry name" value="Butyryl-CoA Dehydrogenase, subunit A, domain 3"/>
    <property type="match status" value="1"/>
</dbReference>
<dbReference type="GO" id="GO:0050660">
    <property type="term" value="F:flavin adenine dinucleotide binding"/>
    <property type="evidence" value="ECO:0007669"/>
    <property type="project" value="InterPro"/>
</dbReference>
<evidence type="ECO:0000259" key="8">
    <source>
        <dbReference type="Pfam" id="PF02771"/>
    </source>
</evidence>
<dbReference type="EMBL" id="PNYA01000011">
    <property type="protein sequence ID" value="PMS19371.1"/>
    <property type="molecule type" value="Genomic_DNA"/>
</dbReference>
<dbReference type="PANTHER" id="PTHR43292:SF3">
    <property type="entry name" value="ACYL-COA DEHYDROGENASE FADE29"/>
    <property type="match status" value="1"/>
</dbReference>
<dbReference type="InterPro" id="IPR052161">
    <property type="entry name" value="Mycobact_Acyl-CoA_DH"/>
</dbReference>
<keyword evidence="10" id="KW-1185">Reference proteome</keyword>
<keyword evidence="5" id="KW-0560">Oxidoreductase</keyword>
<dbReference type="InterPro" id="IPR036250">
    <property type="entry name" value="AcylCo_DH-like_C"/>
</dbReference>
<comment type="similarity">
    <text evidence="2">Belongs to the acyl-CoA dehydrogenase family.</text>
</comment>
<dbReference type="Pfam" id="PF00441">
    <property type="entry name" value="Acyl-CoA_dh_1"/>
    <property type="match status" value="1"/>
</dbReference>
<sequence>MDLSFTAEQQAFRSEVRRFLDERLPARTAHKVKQGLRLTREDMAEWHAILNARGWLASHWPREYGGTGWSAVERFIFDNECALAGAPRIVPFGVNMLAPVLIKYGSEVQKRHYLPRILEGSDWWCQGYSEPGAGSDLASVATRAVRGVDPQGEHYIVNGQKTWTTLGHYANMMFCLVRTATDVRKQEGISFLLIDMRTPGIEVRPIVTLDGEHEVNEVFFTDVRVPAENLVGEENRGWTYAKYLLTYERTNIAGVGFSVAALERLEQAAAKIMQGGRPLADDPLFAARLARVAIDLENMTTTNLRTIAAAAGGGAPGAQSSMLKVRGTQIRQEIAALMRRALGPYAQPFVDEALDEGYEGPQLGAVDAPDAAKSDFNNYKLSIFGGSNEIQKNIIAKAILEL</sequence>
<evidence type="ECO:0000259" key="7">
    <source>
        <dbReference type="Pfam" id="PF02770"/>
    </source>
</evidence>
<evidence type="ECO:0000256" key="5">
    <source>
        <dbReference type="ARBA" id="ARBA00023002"/>
    </source>
</evidence>
<evidence type="ECO:0000256" key="1">
    <source>
        <dbReference type="ARBA" id="ARBA00001974"/>
    </source>
</evidence>
<keyword evidence="3" id="KW-0285">Flavoprotein</keyword>
<dbReference type="GO" id="GO:0005886">
    <property type="term" value="C:plasma membrane"/>
    <property type="evidence" value="ECO:0007669"/>
    <property type="project" value="TreeGrafter"/>
</dbReference>
<dbReference type="AlphaFoldDB" id="A0A2N7VQF8"/>
<evidence type="ECO:0000313" key="10">
    <source>
        <dbReference type="Proteomes" id="UP000235616"/>
    </source>
</evidence>
<dbReference type="SUPFAM" id="SSF47203">
    <property type="entry name" value="Acyl-CoA dehydrogenase C-terminal domain-like"/>
    <property type="match status" value="1"/>
</dbReference>
<dbReference type="InterPro" id="IPR009100">
    <property type="entry name" value="AcylCoA_DH/oxidase_NM_dom_sf"/>
</dbReference>
<dbReference type="GO" id="GO:0016627">
    <property type="term" value="F:oxidoreductase activity, acting on the CH-CH group of donors"/>
    <property type="evidence" value="ECO:0007669"/>
    <property type="project" value="InterPro"/>
</dbReference>
<comment type="cofactor">
    <cofactor evidence="1">
        <name>FAD</name>
        <dbReference type="ChEBI" id="CHEBI:57692"/>
    </cofactor>
</comment>
<dbReference type="Gene3D" id="1.10.540.10">
    <property type="entry name" value="Acyl-CoA dehydrogenase/oxidase, N-terminal domain"/>
    <property type="match status" value="1"/>
</dbReference>
<dbReference type="InterPro" id="IPR006091">
    <property type="entry name" value="Acyl-CoA_Oxase/DH_mid-dom"/>
</dbReference>
<protein>
    <submittedName>
        <fullName evidence="9">Pimeloyl-CoA dehydrogenase large subunit</fullName>
    </submittedName>
</protein>
<dbReference type="FunFam" id="2.40.110.10:FF:000011">
    <property type="entry name" value="Acyl-CoA dehydrogenase FadE34"/>
    <property type="match status" value="1"/>
</dbReference>
<dbReference type="InterPro" id="IPR009075">
    <property type="entry name" value="AcylCo_DH/oxidase_C"/>
</dbReference>
<dbReference type="OrthoDB" id="9770681at2"/>
<evidence type="ECO:0000259" key="6">
    <source>
        <dbReference type="Pfam" id="PF00441"/>
    </source>
</evidence>
<dbReference type="PANTHER" id="PTHR43292">
    <property type="entry name" value="ACYL-COA DEHYDROGENASE"/>
    <property type="match status" value="1"/>
</dbReference>
<dbReference type="Pfam" id="PF02770">
    <property type="entry name" value="Acyl-CoA_dh_M"/>
    <property type="match status" value="1"/>
</dbReference>
<dbReference type="RefSeq" id="WP_102645958.1">
    <property type="nucleotide sequence ID" value="NZ_PNYA01000011.1"/>
</dbReference>
<accession>A0A2N7VQF8</accession>
<evidence type="ECO:0000256" key="4">
    <source>
        <dbReference type="ARBA" id="ARBA00022827"/>
    </source>
</evidence>
<reference evidence="9 10" key="1">
    <citation type="submission" date="2018-01" db="EMBL/GenBank/DDBJ databases">
        <title>Whole genome analyses suggest that Burkholderia sensu lato contains two further novel genera in the rhizoxinica-symbiotica group Mycetohabitans gen. nov., and Trinickia gen. nov.: implications for the evolution of diazotrophy and nodulation in the Burkholderiaceae.</title>
        <authorList>
            <person name="Estrada-de los Santos P."/>
            <person name="Palmer M."/>
            <person name="Chavez-Ramirez B."/>
            <person name="Beukes C."/>
            <person name="Steenkamp E.T."/>
            <person name="Hirsch A.M."/>
            <person name="Manyaka P."/>
            <person name="Maluk M."/>
            <person name="Lafos M."/>
            <person name="Crook M."/>
            <person name="Gross E."/>
            <person name="Simon M.F."/>
            <person name="Bueno dos Reis Junior F."/>
            <person name="Poole P.S."/>
            <person name="Venter S.N."/>
            <person name="James E.K."/>
        </authorList>
    </citation>
    <scope>NUCLEOTIDE SEQUENCE [LARGE SCALE GENOMIC DNA]</scope>
    <source>
        <strain evidence="9 10">GIMN1.004</strain>
    </source>
</reference>
<evidence type="ECO:0000313" key="9">
    <source>
        <dbReference type="EMBL" id="PMS19371.1"/>
    </source>
</evidence>
<gene>
    <name evidence="9" type="ORF">C0Z18_13660</name>
</gene>
<feature type="domain" description="Acyl-CoA dehydrogenase/oxidase N-terminal" evidence="8">
    <location>
        <begin position="6"/>
        <end position="120"/>
    </location>
</feature>
<organism evidence="9 10">
    <name type="scientific">Trinickia dabaoshanensis</name>
    <dbReference type="NCBI Taxonomy" id="564714"/>
    <lineage>
        <taxon>Bacteria</taxon>
        <taxon>Pseudomonadati</taxon>
        <taxon>Pseudomonadota</taxon>
        <taxon>Betaproteobacteria</taxon>
        <taxon>Burkholderiales</taxon>
        <taxon>Burkholderiaceae</taxon>
        <taxon>Trinickia</taxon>
    </lineage>
</organism>
<name>A0A2N7VQF8_9BURK</name>
<comment type="caution">
    <text evidence="9">The sequence shown here is derived from an EMBL/GenBank/DDBJ whole genome shotgun (WGS) entry which is preliminary data.</text>
</comment>
<keyword evidence="4" id="KW-0274">FAD</keyword>
<dbReference type="InterPro" id="IPR046373">
    <property type="entry name" value="Acyl-CoA_Oxase/DH_mid-dom_sf"/>
</dbReference>
<feature type="domain" description="Acyl-CoA oxidase/dehydrogenase middle" evidence="7">
    <location>
        <begin position="125"/>
        <end position="223"/>
    </location>
</feature>
<dbReference type="Proteomes" id="UP000235616">
    <property type="component" value="Unassembled WGS sequence"/>
</dbReference>
<evidence type="ECO:0000256" key="3">
    <source>
        <dbReference type="ARBA" id="ARBA00022630"/>
    </source>
</evidence>
<dbReference type="Pfam" id="PF02771">
    <property type="entry name" value="Acyl-CoA_dh_N"/>
    <property type="match status" value="1"/>
</dbReference>
<dbReference type="InterPro" id="IPR013786">
    <property type="entry name" value="AcylCoA_DH/ox_N"/>
</dbReference>